<dbReference type="AlphaFoldDB" id="A0A3M8DS72"/>
<evidence type="ECO:0000256" key="4">
    <source>
        <dbReference type="ARBA" id="ARBA00023125"/>
    </source>
</evidence>
<dbReference type="Proteomes" id="UP000271031">
    <property type="component" value="Unassembled WGS sequence"/>
</dbReference>
<dbReference type="CDD" id="cd06171">
    <property type="entry name" value="Sigma70_r4"/>
    <property type="match status" value="1"/>
</dbReference>
<dbReference type="OrthoDB" id="9795666at2"/>
<dbReference type="InterPro" id="IPR036388">
    <property type="entry name" value="WH-like_DNA-bd_sf"/>
</dbReference>
<dbReference type="PANTHER" id="PTHR43133">
    <property type="entry name" value="RNA POLYMERASE ECF-TYPE SIGMA FACTO"/>
    <property type="match status" value="1"/>
</dbReference>
<evidence type="ECO:0000256" key="5">
    <source>
        <dbReference type="ARBA" id="ARBA00023163"/>
    </source>
</evidence>
<dbReference type="SUPFAM" id="SSF88659">
    <property type="entry name" value="Sigma3 and sigma4 domains of RNA polymerase sigma factors"/>
    <property type="match status" value="1"/>
</dbReference>
<dbReference type="GO" id="GO:0006352">
    <property type="term" value="P:DNA-templated transcription initiation"/>
    <property type="evidence" value="ECO:0007669"/>
    <property type="project" value="InterPro"/>
</dbReference>
<dbReference type="InterPro" id="IPR014296">
    <property type="entry name" value="RNA_pol_sigma-M_bacilli"/>
</dbReference>
<evidence type="ECO:0000256" key="1">
    <source>
        <dbReference type="ARBA" id="ARBA00010641"/>
    </source>
</evidence>
<sequence length="162" mass="19829">MYRLYMKEIYLYLYRLTRNEKQAEELTQDTFTRAYLYLDDYQGEKVRPWLFKVAYHAFVDWHRKHRAQIPMDPVVLQEMVEHADDRGSPEKQLLEKEEWQTFLKLLDLLSEKQKQVLLLRYKHHFTYAEIGEVLDVTAADVKITVYRGRQKLQVIWKERMNK</sequence>
<gene>
    <name evidence="8" type="ORF">EDM56_08985</name>
</gene>
<evidence type="ECO:0000259" key="6">
    <source>
        <dbReference type="Pfam" id="PF04542"/>
    </source>
</evidence>
<keyword evidence="4" id="KW-0238">DNA-binding</keyword>
<dbReference type="InterPro" id="IPR007627">
    <property type="entry name" value="RNA_pol_sigma70_r2"/>
</dbReference>
<dbReference type="PANTHER" id="PTHR43133:SF52">
    <property type="entry name" value="ECF RNA POLYMERASE SIGMA FACTOR SIGL"/>
    <property type="match status" value="1"/>
</dbReference>
<organism evidence="8 9">
    <name type="scientific">Brevibacillus fluminis</name>
    <dbReference type="NCBI Taxonomy" id="511487"/>
    <lineage>
        <taxon>Bacteria</taxon>
        <taxon>Bacillati</taxon>
        <taxon>Bacillota</taxon>
        <taxon>Bacilli</taxon>
        <taxon>Bacillales</taxon>
        <taxon>Paenibacillaceae</taxon>
        <taxon>Brevibacillus</taxon>
    </lineage>
</organism>
<evidence type="ECO:0000313" key="9">
    <source>
        <dbReference type="Proteomes" id="UP000271031"/>
    </source>
</evidence>
<feature type="domain" description="RNA polymerase sigma factor 70 region 4 type 2" evidence="7">
    <location>
        <begin position="102"/>
        <end position="152"/>
    </location>
</feature>
<protein>
    <submittedName>
        <fullName evidence="8">Sigma-70 family RNA polymerase sigma factor</fullName>
    </submittedName>
</protein>
<accession>A0A3M8DS72</accession>
<dbReference type="GO" id="GO:0016987">
    <property type="term" value="F:sigma factor activity"/>
    <property type="evidence" value="ECO:0007669"/>
    <property type="project" value="UniProtKB-KW"/>
</dbReference>
<evidence type="ECO:0000259" key="7">
    <source>
        <dbReference type="Pfam" id="PF08281"/>
    </source>
</evidence>
<proteinExistence type="inferred from homology"/>
<dbReference type="NCBIfam" id="TIGR02950">
    <property type="entry name" value="SigM_subfam"/>
    <property type="match status" value="1"/>
</dbReference>
<dbReference type="InterPro" id="IPR013324">
    <property type="entry name" value="RNA_pol_sigma_r3/r4-like"/>
</dbReference>
<dbReference type="Pfam" id="PF08281">
    <property type="entry name" value="Sigma70_r4_2"/>
    <property type="match status" value="1"/>
</dbReference>
<dbReference type="InterPro" id="IPR014284">
    <property type="entry name" value="RNA_pol_sigma-70_dom"/>
</dbReference>
<evidence type="ECO:0000313" key="8">
    <source>
        <dbReference type="EMBL" id="RNB90744.1"/>
    </source>
</evidence>
<evidence type="ECO:0000256" key="2">
    <source>
        <dbReference type="ARBA" id="ARBA00023015"/>
    </source>
</evidence>
<dbReference type="Pfam" id="PF04542">
    <property type="entry name" value="Sigma70_r2"/>
    <property type="match status" value="1"/>
</dbReference>
<dbReference type="InterPro" id="IPR013249">
    <property type="entry name" value="RNA_pol_sigma70_r4_t2"/>
</dbReference>
<dbReference type="InterPro" id="IPR039425">
    <property type="entry name" value="RNA_pol_sigma-70-like"/>
</dbReference>
<keyword evidence="9" id="KW-1185">Reference proteome</keyword>
<dbReference type="Gene3D" id="1.10.1740.10">
    <property type="match status" value="1"/>
</dbReference>
<dbReference type="SUPFAM" id="SSF88946">
    <property type="entry name" value="Sigma2 domain of RNA polymerase sigma factors"/>
    <property type="match status" value="1"/>
</dbReference>
<evidence type="ECO:0000256" key="3">
    <source>
        <dbReference type="ARBA" id="ARBA00023082"/>
    </source>
</evidence>
<comment type="caution">
    <text evidence="8">The sequence shown here is derived from an EMBL/GenBank/DDBJ whole genome shotgun (WGS) entry which is preliminary data.</text>
</comment>
<keyword evidence="2" id="KW-0805">Transcription regulation</keyword>
<keyword evidence="3" id="KW-0731">Sigma factor</keyword>
<comment type="similarity">
    <text evidence="1">Belongs to the sigma-70 factor family. ECF subfamily.</text>
</comment>
<name>A0A3M8DS72_9BACL</name>
<dbReference type="GO" id="GO:0003677">
    <property type="term" value="F:DNA binding"/>
    <property type="evidence" value="ECO:0007669"/>
    <property type="project" value="UniProtKB-KW"/>
</dbReference>
<dbReference type="NCBIfam" id="TIGR02937">
    <property type="entry name" value="sigma70-ECF"/>
    <property type="match status" value="1"/>
</dbReference>
<dbReference type="Gene3D" id="1.10.10.10">
    <property type="entry name" value="Winged helix-like DNA-binding domain superfamily/Winged helix DNA-binding domain"/>
    <property type="match status" value="1"/>
</dbReference>
<dbReference type="InterPro" id="IPR013325">
    <property type="entry name" value="RNA_pol_sigma_r2"/>
</dbReference>
<reference evidence="8 9" key="1">
    <citation type="submission" date="2018-10" db="EMBL/GenBank/DDBJ databases">
        <title>Phylogenomics of Brevibacillus.</title>
        <authorList>
            <person name="Dunlap C."/>
        </authorList>
    </citation>
    <scope>NUCLEOTIDE SEQUENCE [LARGE SCALE GENOMIC DNA]</scope>
    <source>
        <strain evidence="8 9">JCM 15716</strain>
    </source>
</reference>
<keyword evidence="5" id="KW-0804">Transcription</keyword>
<feature type="domain" description="RNA polymerase sigma-70 region 2" evidence="6">
    <location>
        <begin position="1"/>
        <end position="66"/>
    </location>
</feature>
<dbReference type="EMBL" id="RHHQ01000007">
    <property type="protein sequence ID" value="RNB90744.1"/>
    <property type="molecule type" value="Genomic_DNA"/>
</dbReference>